<name>A0ABQ0ZVG5_ASPLE</name>
<keyword evidence="3" id="KW-1185">Reference proteome</keyword>
<evidence type="ECO:0000313" key="3">
    <source>
        <dbReference type="Proteomes" id="UP000465220"/>
    </source>
</evidence>
<keyword evidence="1" id="KW-0472">Membrane</keyword>
<protein>
    <submittedName>
        <fullName evidence="2">Multicopper oxidase, putative</fullName>
    </submittedName>
</protein>
<dbReference type="Proteomes" id="UP000465220">
    <property type="component" value="Unassembled WGS sequence"/>
</dbReference>
<accession>A0ABQ0ZVG5</accession>
<dbReference type="Gene3D" id="2.60.40.420">
    <property type="entry name" value="Cupredoxins - blue copper proteins"/>
    <property type="match status" value="1"/>
</dbReference>
<evidence type="ECO:0000313" key="2">
    <source>
        <dbReference type="EMBL" id="GFF65659.1"/>
    </source>
</evidence>
<keyword evidence="1" id="KW-0812">Transmembrane</keyword>
<comment type="caution">
    <text evidence="2">The sequence shown here is derived from an EMBL/GenBank/DDBJ whole genome shotgun (WGS) entry which is preliminary data.</text>
</comment>
<gene>
    <name evidence="2" type="ORF">IFM60648_01662</name>
</gene>
<sequence>MYQDQDAGSYGPVIIYNQGQMERVMRQSREFVLLYTDNQEWNSFFALHNVRRYLPGMASQVANLSYQYPDVTGGRGNFSIWYPQFINTPKTNVTPQMAPNFFPVSYSTIHFPLGLLLYWLIHVFIRN</sequence>
<evidence type="ECO:0000256" key="1">
    <source>
        <dbReference type="SAM" id="Phobius"/>
    </source>
</evidence>
<dbReference type="InterPro" id="IPR008972">
    <property type="entry name" value="Cupredoxin"/>
</dbReference>
<keyword evidence="1" id="KW-1133">Transmembrane helix</keyword>
<reference evidence="2 3" key="1">
    <citation type="submission" date="2020-01" db="EMBL/GenBank/DDBJ databases">
        <title>Draft genome sequence of Aspergillus lentulus IFM 60648.</title>
        <authorList>
            <person name="Takahashi H."/>
            <person name="Yaguchi T."/>
        </authorList>
    </citation>
    <scope>NUCLEOTIDE SEQUENCE [LARGE SCALE GENOMIC DNA]</scope>
    <source>
        <strain evidence="2 3">IFM 60648</strain>
    </source>
</reference>
<feature type="transmembrane region" description="Helical" evidence="1">
    <location>
        <begin position="104"/>
        <end position="125"/>
    </location>
</feature>
<dbReference type="EMBL" id="BLKI01000006">
    <property type="protein sequence ID" value="GFF65659.1"/>
    <property type="molecule type" value="Genomic_DNA"/>
</dbReference>
<organism evidence="2 3">
    <name type="scientific">Aspergillus lentulus</name>
    <dbReference type="NCBI Taxonomy" id="293939"/>
    <lineage>
        <taxon>Eukaryota</taxon>
        <taxon>Fungi</taxon>
        <taxon>Dikarya</taxon>
        <taxon>Ascomycota</taxon>
        <taxon>Pezizomycotina</taxon>
        <taxon>Eurotiomycetes</taxon>
        <taxon>Eurotiomycetidae</taxon>
        <taxon>Eurotiales</taxon>
        <taxon>Aspergillaceae</taxon>
        <taxon>Aspergillus</taxon>
        <taxon>Aspergillus subgen. Fumigati</taxon>
    </lineage>
</organism>
<proteinExistence type="predicted"/>